<dbReference type="Proteomes" id="UP000198601">
    <property type="component" value="Unassembled WGS sequence"/>
</dbReference>
<sequence>MKKDELIENLMFFQQFIGKEKVKRQLRDVGEVSSDTFPNFDEVYTTIRSSKPEKQKSDSTLITCEALATGFEEKILTESDIDDLLFRLIEDSLFNSYLYNITSHDVMLEDMGAFPEVMKAWSVPEQKSLIRNVSKAQKGMEYIICTYREYVTDGKLESFRMLLLDKELVMISGKGKDDIYVAYPTLVEFDFKRNLLHIRLRDVDNIDSDAEEVGTMSGRIERTLKFISTLSPVIKVDKFGGFRKSLYQIEENILSEKRTKAEELLATFDESINIFVEQVVKRFQPPLDAKSTPKEFISYAVLSIIATTLKVNELGDVIGIKFRSTRESESNKYAEVSISDKDYKCISTDKVYWQNLIILQEQKAVESLKLIKILDSGFVEAKLEFSMETANVRIHQRSEHPDKKMRSQPSDEKYSDFINYLLPFLIN</sequence>
<gene>
    <name evidence="1" type="ORF">SAMN04487970_100162</name>
</gene>
<protein>
    <submittedName>
        <fullName evidence="1">Uncharacterized protein</fullName>
    </submittedName>
</protein>
<organism evidence="1 2">
    <name type="scientific">Paenibacillus tianmuensis</name>
    <dbReference type="NCBI Taxonomy" id="624147"/>
    <lineage>
        <taxon>Bacteria</taxon>
        <taxon>Bacillati</taxon>
        <taxon>Bacillota</taxon>
        <taxon>Bacilli</taxon>
        <taxon>Bacillales</taxon>
        <taxon>Paenibacillaceae</taxon>
        <taxon>Paenibacillus</taxon>
    </lineage>
</organism>
<evidence type="ECO:0000313" key="2">
    <source>
        <dbReference type="Proteomes" id="UP000198601"/>
    </source>
</evidence>
<dbReference type="EMBL" id="FMTT01000001">
    <property type="protein sequence ID" value="SCW27246.1"/>
    <property type="molecule type" value="Genomic_DNA"/>
</dbReference>
<reference evidence="2" key="1">
    <citation type="submission" date="2016-10" db="EMBL/GenBank/DDBJ databases">
        <authorList>
            <person name="Varghese N."/>
            <person name="Submissions S."/>
        </authorList>
    </citation>
    <scope>NUCLEOTIDE SEQUENCE [LARGE SCALE GENOMIC DNA]</scope>
    <source>
        <strain evidence="2">CGMCC 1.8946</strain>
    </source>
</reference>
<keyword evidence="2" id="KW-1185">Reference proteome</keyword>
<accession>A0A1G4P4P1</accession>
<name>A0A1G4P4P1_9BACL</name>
<dbReference type="AlphaFoldDB" id="A0A1G4P4P1"/>
<proteinExistence type="predicted"/>
<evidence type="ECO:0000313" key="1">
    <source>
        <dbReference type="EMBL" id="SCW27246.1"/>
    </source>
</evidence>